<dbReference type="SMART" id="SM00421">
    <property type="entry name" value="HTH_LUXR"/>
    <property type="match status" value="1"/>
</dbReference>
<evidence type="ECO:0000313" key="9">
    <source>
        <dbReference type="Proteomes" id="UP001138681"/>
    </source>
</evidence>
<feature type="domain" description="Response regulatory" evidence="7">
    <location>
        <begin position="5"/>
        <end position="121"/>
    </location>
</feature>
<dbReference type="GO" id="GO:0003677">
    <property type="term" value="F:DNA binding"/>
    <property type="evidence" value="ECO:0007669"/>
    <property type="project" value="UniProtKB-KW"/>
</dbReference>
<evidence type="ECO:0000313" key="8">
    <source>
        <dbReference type="EMBL" id="MBV7258992.1"/>
    </source>
</evidence>
<reference evidence="8" key="1">
    <citation type="submission" date="2021-04" db="EMBL/GenBank/DDBJ databases">
        <authorList>
            <person name="Pira H."/>
            <person name="Risdian C."/>
            <person name="Wink J."/>
        </authorList>
    </citation>
    <scope>NUCLEOTIDE SEQUENCE</scope>
    <source>
        <strain evidence="8">WH158</strain>
    </source>
</reference>
<dbReference type="Pfam" id="PF00072">
    <property type="entry name" value="Response_reg"/>
    <property type="match status" value="1"/>
</dbReference>
<dbReference type="PROSITE" id="PS50110">
    <property type="entry name" value="RESPONSE_REGULATORY"/>
    <property type="match status" value="1"/>
</dbReference>
<organism evidence="8 9">
    <name type="scientific">Erythrobacter crassostreae</name>
    <dbReference type="NCBI Taxonomy" id="2828328"/>
    <lineage>
        <taxon>Bacteria</taxon>
        <taxon>Pseudomonadati</taxon>
        <taxon>Pseudomonadota</taxon>
        <taxon>Alphaproteobacteria</taxon>
        <taxon>Sphingomonadales</taxon>
        <taxon>Erythrobacteraceae</taxon>
        <taxon>Erythrobacter/Porphyrobacter group</taxon>
        <taxon>Erythrobacter</taxon>
    </lineage>
</organism>
<feature type="modified residue" description="4-aspartylphosphate" evidence="5">
    <location>
        <position position="56"/>
    </location>
</feature>
<evidence type="ECO:0000259" key="7">
    <source>
        <dbReference type="PROSITE" id="PS50110"/>
    </source>
</evidence>
<dbReference type="Proteomes" id="UP001138681">
    <property type="component" value="Unassembled WGS sequence"/>
</dbReference>
<dbReference type="SMART" id="SM00448">
    <property type="entry name" value="REC"/>
    <property type="match status" value="1"/>
</dbReference>
<keyword evidence="2" id="KW-0805">Transcription regulation</keyword>
<evidence type="ECO:0000256" key="5">
    <source>
        <dbReference type="PROSITE-ProRule" id="PRU00169"/>
    </source>
</evidence>
<comment type="caution">
    <text evidence="8">The sequence shown here is derived from an EMBL/GenBank/DDBJ whole genome shotgun (WGS) entry which is preliminary data.</text>
</comment>
<dbReference type="InterPro" id="IPR000792">
    <property type="entry name" value="Tscrpt_reg_LuxR_C"/>
</dbReference>
<dbReference type="InterPro" id="IPR039420">
    <property type="entry name" value="WalR-like"/>
</dbReference>
<evidence type="ECO:0000259" key="6">
    <source>
        <dbReference type="PROSITE" id="PS50043"/>
    </source>
</evidence>
<dbReference type="AlphaFoldDB" id="A0A9X1F2R5"/>
<dbReference type="GO" id="GO:0000160">
    <property type="term" value="P:phosphorelay signal transduction system"/>
    <property type="evidence" value="ECO:0007669"/>
    <property type="project" value="InterPro"/>
</dbReference>
<dbReference type="EMBL" id="JAGSPC010000001">
    <property type="protein sequence ID" value="MBV7258992.1"/>
    <property type="molecule type" value="Genomic_DNA"/>
</dbReference>
<evidence type="ECO:0000256" key="1">
    <source>
        <dbReference type="ARBA" id="ARBA00022553"/>
    </source>
</evidence>
<gene>
    <name evidence="8" type="ORF">KCG46_05285</name>
</gene>
<proteinExistence type="predicted"/>
<accession>A0A9X1F2R5</accession>
<dbReference type="PROSITE" id="PS50043">
    <property type="entry name" value="HTH_LUXR_2"/>
    <property type="match status" value="1"/>
</dbReference>
<keyword evidence="3" id="KW-0238">DNA-binding</keyword>
<keyword evidence="4" id="KW-0804">Transcription</keyword>
<keyword evidence="1 5" id="KW-0597">Phosphoprotein</keyword>
<dbReference type="PANTHER" id="PTHR43214">
    <property type="entry name" value="TWO-COMPONENT RESPONSE REGULATOR"/>
    <property type="match status" value="1"/>
</dbReference>
<name>A0A9X1F2R5_9SPHN</name>
<dbReference type="GO" id="GO:0006355">
    <property type="term" value="P:regulation of DNA-templated transcription"/>
    <property type="evidence" value="ECO:0007669"/>
    <property type="project" value="InterPro"/>
</dbReference>
<dbReference type="InterPro" id="IPR058245">
    <property type="entry name" value="NreC/VraR/RcsB-like_REC"/>
</dbReference>
<protein>
    <submittedName>
        <fullName evidence="8">Response regulator transcription factor</fullName>
    </submittedName>
</protein>
<dbReference type="PANTHER" id="PTHR43214:SF41">
    <property type="entry name" value="NITRATE_NITRITE RESPONSE REGULATOR PROTEIN NARP"/>
    <property type="match status" value="1"/>
</dbReference>
<dbReference type="InterPro" id="IPR001789">
    <property type="entry name" value="Sig_transdc_resp-reg_receiver"/>
</dbReference>
<keyword evidence="9" id="KW-1185">Reference proteome</keyword>
<evidence type="ECO:0000256" key="2">
    <source>
        <dbReference type="ARBA" id="ARBA00023015"/>
    </source>
</evidence>
<dbReference type="CDD" id="cd17535">
    <property type="entry name" value="REC_NarL-like"/>
    <property type="match status" value="1"/>
</dbReference>
<evidence type="ECO:0000256" key="4">
    <source>
        <dbReference type="ARBA" id="ARBA00023163"/>
    </source>
</evidence>
<dbReference type="CDD" id="cd06170">
    <property type="entry name" value="LuxR_C_like"/>
    <property type="match status" value="1"/>
</dbReference>
<dbReference type="Pfam" id="PF00196">
    <property type="entry name" value="GerE"/>
    <property type="match status" value="1"/>
</dbReference>
<feature type="domain" description="HTH luxR-type" evidence="6">
    <location>
        <begin position="154"/>
        <end position="219"/>
    </location>
</feature>
<sequence>MTMIRVAIVEDDPVMRGLIADQIEQSDGMTIVGQAGNVADATPMIAAGGYHVLLCDLGLPDGSGIDLIQQEVAFGRDTDILVITVFANQNKVLAAIQAGARGYLLKDERIEECIEAIRNIREGGSPISPIIARQLLGQIRQSAEGASAPSGAGSGLERPQLSTREYEVLNMISRGFSNAECAEIMDISPNTVATHVKNIYRKLEVNSRAEALFEASSHGLLSR</sequence>
<evidence type="ECO:0000256" key="3">
    <source>
        <dbReference type="ARBA" id="ARBA00023125"/>
    </source>
</evidence>